<feature type="transmembrane region" description="Helical" evidence="1">
    <location>
        <begin position="23"/>
        <end position="56"/>
    </location>
</feature>
<evidence type="ECO:0000313" key="3">
    <source>
        <dbReference type="Proteomes" id="UP000391834"/>
    </source>
</evidence>
<dbReference type="EMBL" id="BLAX01000001">
    <property type="protein sequence ID" value="GET34238.1"/>
    <property type="molecule type" value="Genomic_DNA"/>
</dbReference>
<sequence length="127" mass="15155">MNMYYYTFYWIYSIYRRLSDDEYFYYFAVGIYSAIVTCGIIGIVGIIDFVLLHLNILFRNGIILPGIYVGTYLFNYFLFIVNDRHIKQYSYYEKHRQNEKTLFAVVLIIVFIALCVTTLYITSLNYG</sequence>
<feature type="transmembrane region" description="Helical" evidence="1">
    <location>
        <begin position="102"/>
        <end position="121"/>
    </location>
</feature>
<keyword evidence="3" id="KW-1185">Reference proteome</keyword>
<evidence type="ECO:0000313" key="2">
    <source>
        <dbReference type="EMBL" id="GET34238.1"/>
    </source>
</evidence>
<dbReference type="Proteomes" id="UP000391834">
    <property type="component" value="Unassembled WGS sequence"/>
</dbReference>
<organism evidence="2 3">
    <name type="scientific">Prolixibacter bellariivorans</name>
    <dbReference type="NCBI Taxonomy" id="314319"/>
    <lineage>
        <taxon>Bacteria</taxon>
        <taxon>Pseudomonadati</taxon>
        <taxon>Bacteroidota</taxon>
        <taxon>Bacteroidia</taxon>
        <taxon>Marinilabiliales</taxon>
        <taxon>Prolixibacteraceae</taxon>
        <taxon>Prolixibacter</taxon>
    </lineage>
</organism>
<protein>
    <submittedName>
        <fullName evidence="2">Uncharacterized protein</fullName>
    </submittedName>
</protein>
<proteinExistence type="predicted"/>
<keyword evidence="1" id="KW-1133">Transmembrane helix</keyword>
<reference evidence="2 3" key="1">
    <citation type="submission" date="2019-10" db="EMBL/GenBank/DDBJ databases">
        <title>Prolixibacter strains distinguished by the presence of nitrate reductase genes were adept at nitrate-dependent anaerobic corrosion of metallic iron and carbon steel.</title>
        <authorList>
            <person name="Iino T."/>
            <person name="Shono N."/>
            <person name="Ito K."/>
            <person name="Nakamura R."/>
            <person name="Sueoka K."/>
            <person name="Harayama S."/>
            <person name="Ohkuma M."/>
        </authorList>
    </citation>
    <scope>NUCLEOTIDE SEQUENCE [LARGE SCALE GENOMIC DNA]</scope>
    <source>
        <strain evidence="2 3">JCM 13498</strain>
    </source>
</reference>
<keyword evidence="1" id="KW-0472">Membrane</keyword>
<name>A0A5M4B2U3_9BACT</name>
<feature type="transmembrane region" description="Helical" evidence="1">
    <location>
        <begin position="62"/>
        <end position="81"/>
    </location>
</feature>
<keyword evidence="1" id="KW-0812">Transmembrane</keyword>
<dbReference type="AlphaFoldDB" id="A0A5M4B2U3"/>
<comment type="caution">
    <text evidence="2">The sequence shown here is derived from an EMBL/GenBank/DDBJ whole genome shotgun (WGS) entry which is preliminary data.</text>
</comment>
<evidence type="ECO:0000256" key="1">
    <source>
        <dbReference type="SAM" id="Phobius"/>
    </source>
</evidence>
<accession>A0A5M4B2U3</accession>
<gene>
    <name evidence="2" type="ORF">PbJCM13498_31010</name>
</gene>